<dbReference type="AlphaFoldDB" id="A0AAX2SHA4"/>
<keyword evidence="3" id="KW-0328">Glycosyltransferase</keyword>
<reference evidence="6 7" key="1">
    <citation type="submission" date="2019-03" db="EMBL/GenBank/DDBJ databases">
        <title>Genome Sequencing and Assembly of Various Microbes Isolated from Alder Root Nodule.</title>
        <authorList>
            <person name="Swanson E."/>
            <person name="Sevigny J.L."/>
            <person name="Pesce C."/>
            <person name="Davis I."/>
            <person name="Kleiner V."/>
            <person name="Tisa L."/>
        </authorList>
    </citation>
    <scope>NUCLEOTIDE SEQUENCE [LARGE SCALE GENOMIC DNA]</scope>
    <source>
        <strain evidence="6 7">4R-31</strain>
    </source>
</reference>
<dbReference type="Proteomes" id="UP000298017">
    <property type="component" value="Unassembled WGS sequence"/>
</dbReference>
<protein>
    <submittedName>
        <fullName evidence="6">Glycosyltransferase family 2 protein</fullName>
    </submittedName>
</protein>
<comment type="similarity">
    <text evidence="2">Belongs to the glycosyltransferase 2 family.</text>
</comment>
<evidence type="ECO:0000256" key="3">
    <source>
        <dbReference type="ARBA" id="ARBA00022676"/>
    </source>
</evidence>
<feature type="domain" description="Glycosyltransferase 2-like" evidence="5">
    <location>
        <begin position="8"/>
        <end position="105"/>
    </location>
</feature>
<dbReference type="RefSeq" id="WP_135009832.1">
    <property type="nucleotide sequence ID" value="NZ_CP097204.1"/>
</dbReference>
<dbReference type="PANTHER" id="PTHR43179">
    <property type="entry name" value="RHAMNOSYLTRANSFERASE WBBL"/>
    <property type="match status" value="1"/>
</dbReference>
<evidence type="ECO:0000313" key="7">
    <source>
        <dbReference type="Proteomes" id="UP000298017"/>
    </source>
</evidence>
<dbReference type="InterPro" id="IPR001173">
    <property type="entry name" value="Glyco_trans_2-like"/>
</dbReference>
<gene>
    <name evidence="6" type="ORF">E4P33_01000</name>
</gene>
<evidence type="ECO:0000256" key="1">
    <source>
        <dbReference type="ARBA" id="ARBA00004776"/>
    </source>
</evidence>
<evidence type="ECO:0000259" key="5">
    <source>
        <dbReference type="Pfam" id="PF00535"/>
    </source>
</evidence>
<evidence type="ECO:0000256" key="4">
    <source>
        <dbReference type="ARBA" id="ARBA00022679"/>
    </source>
</evidence>
<keyword evidence="4" id="KW-0808">Transferase</keyword>
<dbReference type="PANTHER" id="PTHR43179:SF12">
    <property type="entry name" value="GALACTOFURANOSYLTRANSFERASE GLFT2"/>
    <property type="match status" value="1"/>
</dbReference>
<name>A0AAX2SHA4_KOCRH</name>
<evidence type="ECO:0000313" key="6">
    <source>
        <dbReference type="EMBL" id="TFI03127.1"/>
    </source>
</evidence>
<dbReference type="GO" id="GO:0016757">
    <property type="term" value="F:glycosyltransferase activity"/>
    <property type="evidence" value="ECO:0007669"/>
    <property type="project" value="UniProtKB-KW"/>
</dbReference>
<dbReference type="InterPro" id="IPR029044">
    <property type="entry name" value="Nucleotide-diphossugar_trans"/>
</dbReference>
<keyword evidence="7" id="KW-1185">Reference proteome</keyword>
<dbReference type="Gene3D" id="3.90.550.10">
    <property type="entry name" value="Spore Coat Polysaccharide Biosynthesis Protein SpsA, Chain A"/>
    <property type="match status" value="1"/>
</dbReference>
<proteinExistence type="inferred from homology"/>
<dbReference type="SUPFAM" id="SSF53448">
    <property type="entry name" value="Nucleotide-diphospho-sugar transferases"/>
    <property type="match status" value="1"/>
</dbReference>
<dbReference type="EMBL" id="SPNK01000001">
    <property type="protein sequence ID" value="TFI03127.1"/>
    <property type="molecule type" value="Genomic_DNA"/>
</dbReference>
<evidence type="ECO:0000256" key="2">
    <source>
        <dbReference type="ARBA" id="ARBA00006739"/>
    </source>
</evidence>
<accession>A0AAX2SHA4</accession>
<dbReference type="Pfam" id="PF00535">
    <property type="entry name" value="Glycos_transf_2"/>
    <property type="match status" value="1"/>
</dbReference>
<organism evidence="6 7">
    <name type="scientific">Kocuria rhizophila</name>
    <dbReference type="NCBI Taxonomy" id="72000"/>
    <lineage>
        <taxon>Bacteria</taxon>
        <taxon>Bacillati</taxon>
        <taxon>Actinomycetota</taxon>
        <taxon>Actinomycetes</taxon>
        <taxon>Micrococcales</taxon>
        <taxon>Micrococcaceae</taxon>
        <taxon>Kocuria</taxon>
    </lineage>
</organism>
<dbReference type="CDD" id="cd00761">
    <property type="entry name" value="Glyco_tranf_GTA_type"/>
    <property type="match status" value="1"/>
</dbReference>
<comment type="pathway">
    <text evidence="1">Cell wall biogenesis; cell wall polysaccharide biosynthesis.</text>
</comment>
<sequence length="259" mass="29409">MAPAQIFSVIIPTLQRSRELPELVELCAVHPTVLEVIVVNNHPDPLDFGRENVRVLQQERNIYVNPAWNLGVREARAEYLAIINDDVLFDPALLDLAARAVTAPFTGLVGIDPLHMNRAESLPPKIRLASHHLICSGFGMFMCMPKSNYVPIPEEMKIWGGDDVLYMSQRWPNKVIMGPWIRSEVGTTSSDATFSPFLEHDGRICERYLRDEVGWRWWHRPEEWVLAIRRLRHRLAGRGGRVRHLDPAGGEQTPGTEVG</sequence>
<comment type="caution">
    <text evidence="6">The sequence shown here is derived from an EMBL/GenBank/DDBJ whole genome shotgun (WGS) entry which is preliminary data.</text>
</comment>